<dbReference type="STRING" id="1798553.A3H70_00720"/>
<evidence type="ECO:0000256" key="1">
    <source>
        <dbReference type="ARBA" id="ARBA00010364"/>
    </source>
</evidence>
<name>A0A1G2BU63_9BACT</name>
<dbReference type="AlphaFoldDB" id="A0A1G2BU63"/>
<gene>
    <name evidence="3" type="ORF">A3H70_00720</name>
</gene>
<dbReference type="InterPro" id="IPR036591">
    <property type="entry name" value="YggU-like_sf"/>
</dbReference>
<protein>
    <recommendedName>
        <fullName evidence="2">UPF0235 protein A3H70_00720</fullName>
    </recommendedName>
</protein>
<comment type="similarity">
    <text evidence="1 2">Belongs to the UPF0235 family.</text>
</comment>
<accession>A0A1G2BU63</accession>
<dbReference type="Proteomes" id="UP000178109">
    <property type="component" value="Unassembled WGS sequence"/>
</dbReference>
<dbReference type="GO" id="GO:0005737">
    <property type="term" value="C:cytoplasm"/>
    <property type="evidence" value="ECO:0007669"/>
    <property type="project" value="TreeGrafter"/>
</dbReference>
<proteinExistence type="inferred from homology"/>
<dbReference type="SUPFAM" id="SSF69786">
    <property type="entry name" value="YggU-like"/>
    <property type="match status" value="1"/>
</dbReference>
<evidence type="ECO:0000313" key="4">
    <source>
        <dbReference type="Proteomes" id="UP000178109"/>
    </source>
</evidence>
<dbReference type="EMBL" id="MHKO01000019">
    <property type="protein sequence ID" value="OGY92568.1"/>
    <property type="molecule type" value="Genomic_DNA"/>
</dbReference>
<dbReference type="NCBIfam" id="TIGR00251">
    <property type="entry name" value="DUF167 family protein"/>
    <property type="match status" value="1"/>
</dbReference>
<evidence type="ECO:0000313" key="3">
    <source>
        <dbReference type="EMBL" id="OGY92568.1"/>
    </source>
</evidence>
<dbReference type="PANTHER" id="PTHR13420:SF7">
    <property type="entry name" value="UPF0235 PROTEIN C15ORF40"/>
    <property type="match status" value="1"/>
</dbReference>
<dbReference type="HAMAP" id="MF_00634">
    <property type="entry name" value="UPF0235"/>
    <property type="match status" value="1"/>
</dbReference>
<dbReference type="InterPro" id="IPR003746">
    <property type="entry name" value="DUF167"/>
</dbReference>
<organism evidence="3 4">
    <name type="scientific">Candidatus Komeilibacteria bacterium RIFCSPLOWO2_02_FULL_48_11</name>
    <dbReference type="NCBI Taxonomy" id="1798553"/>
    <lineage>
        <taxon>Bacteria</taxon>
        <taxon>Candidatus Komeiliibacteriota</taxon>
    </lineage>
</organism>
<reference evidence="3 4" key="1">
    <citation type="journal article" date="2016" name="Nat. Commun.">
        <title>Thousands of microbial genomes shed light on interconnected biogeochemical processes in an aquifer system.</title>
        <authorList>
            <person name="Anantharaman K."/>
            <person name="Brown C.T."/>
            <person name="Hug L.A."/>
            <person name="Sharon I."/>
            <person name="Castelle C.J."/>
            <person name="Probst A.J."/>
            <person name="Thomas B.C."/>
            <person name="Singh A."/>
            <person name="Wilkins M.J."/>
            <person name="Karaoz U."/>
            <person name="Brodie E.L."/>
            <person name="Williams K.H."/>
            <person name="Hubbard S.S."/>
            <person name="Banfield J.F."/>
        </authorList>
    </citation>
    <scope>NUCLEOTIDE SEQUENCE [LARGE SCALE GENOMIC DNA]</scope>
</reference>
<sequence length="84" mass="9446">MQIKIKVTPRARENKIIGWNGDILRVHVTAPPVEGKANKALIDFLAEEWGVAHSNIKIIRGETSREKVLEVPDNLKLPLQNTLI</sequence>
<dbReference type="SMART" id="SM01152">
    <property type="entry name" value="DUF167"/>
    <property type="match status" value="1"/>
</dbReference>
<evidence type="ECO:0000256" key="2">
    <source>
        <dbReference type="HAMAP-Rule" id="MF_00634"/>
    </source>
</evidence>
<comment type="caution">
    <text evidence="3">The sequence shown here is derived from an EMBL/GenBank/DDBJ whole genome shotgun (WGS) entry which is preliminary data.</text>
</comment>
<dbReference type="Pfam" id="PF02594">
    <property type="entry name" value="DUF167"/>
    <property type="match status" value="1"/>
</dbReference>
<dbReference type="PANTHER" id="PTHR13420">
    <property type="entry name" value="UPF0235 PROTEIN C15ORF40"/>
    <property type="match status" value="1"/>
</dbReference>
<dbReference type="Gene3D" id="3.30.1200.10">
    <property type="entry name" value="YggU-like"/>
    <property type="match status" value="1"/>
</dbReference>